<keyword evidence="2" id="KW-1185">Reference proteome</keyword>
<protein>
    <submittedName>
        <fullName evidence="1">Uncharacterized protein</fullName>
    </submittedName>
</protein>
<reference evidence="1 2" key="1">
    <citation type="journal article" date="2019" name="Nat. Ecol. Evol.">
        <title>Megaphylogeny resolves global patterns of mushroom evolution.</title>
        <authorList>
            <person name="Varga T."/>
            <person name="Krizsan K."/>
            <person name="Foldi C."/>
            <person name="Dima B."/>
            <person name="Sanchez-Garcia M."/>
            <person name="Sanchez-Ramirez S."/>
            <person name="Szollosi G.J."/>
            <person name="Szarkandi J.G."/>
            <person name="Papp V."/>
            <person name="Albert L."/>
            <person name="Andreopoulos W."/>
            <person name="Angelini C."/>
            <person name="Antonin V."/>
            <person name="Barry K.W."/>
            <person name="Bougher N.L."/>
            <person name="Buchanan P."/>
            <person name="Buyck B."/>
            <person name="Bense V."/>
            <person name="Catcheside P."/>
            <person name="Chovatia M."/>
            <person name="Cooper J."/>
            <person name="Damon W."/>
            <person name="Desjardin D."/>
            <person name="Finy P."/>
            <person name="Geml J."/>
            <person name="Haridas S."/>
            <person name="Hughes K."/>
            <person name="Justo A."/>
            <person name="Karasinski D."/>
            <person name="Kautmanova I."/>
            <person name="Kiss B."/>
            <person name="Kocsube S."/>
            <person name="Kotiranta H."/>
            <person name="LaButti K.M."/>
            <person name="Lechner B.E."/>
            <person name="Liimatainen K."/>
            <person name="Lipzen A."/>
            <person name="Lukacs Z."/>
            <person name="Mihaltcheva S."/>
            <person name="Morgado L.N."/>
            <person name="Niskanen T."/>
            <person name="Noordeloos M.E."/>
            <person name="Ohm R.A."/>
            <person name="Ortiz-Santana B."/>
            <person name="Ovrebo C."/>
            <person name="Racz N."/>
            <person name="Riley R."/>
            <person name="Savchenko A."/>
            <person name="Shiryaev A."/>
            <person name="Soop K."/>
            <person name="Spirin V."/>
            <person name="Szebenyi C."/>
            <person name="Tomsovsky M."/>
            <person name="Tulloss R.E."/>
            <person name="Uehling J."/>
            <person name="Grigoriev I.V."/>
            <person name="Vagvolgyi C."/>
            <person name="Papp T."/>
            <person name="Martin F.M."/>
            <person name="Miettinen O."/>
            <person name="Hibbett D.S."/>
            <person name="Nagy L.G."/>
        </authorList>
    </citation>
    <scope>NUCLEOTIDE SEQUENCE [LARGE SCALE GENOMIC DNA]</scope>
    <source>
        <strain evidence="1 2">CBS 962.96</strain>
    </source>
</reference>
<organism evidence="1 2">
    <name type="scientific">Dendrothele bispora (strain CBS 962.96)</name>
    <dbReference type="NCBI Taxonomy" id="1314807"/>
    <lineage>
        <taxon>Eukaryota</taxon>
        <taxon>Fungi</taxon>
        <taxon>Dikarya</taxon>
        <taxon>Basidiomycota</taxon>
        <taxon>Agaricomycotina</taxon>
        <taxon>Agaricomycetes</taxon>
        <taxon>Agaricomycetidae</taxon>
        <taxon>Agaricales</taxon>
        <taxon>Agaricales incertae sedis</taxon>
        <taxon>Dendrothele</taxon>
    </lineage>
</organism>
<evidence type="ECO:0000313" key="1">
    <source>
        <dbReference type="EMBL" id="THU86491.1"/>
    </source>
</evidence>
<accession>A0A4S8LCR1</accession>
<dbReference type="EMBL" id="ML179495">
    <property type="protein sequence ID" value="THU86491.1"/>
    <property type="molecule type" value="Genomic_DNA"/>
</dbReference>
<name>A0A4S8LCR1_DENBC</name>
<evidence type="ECO:0000313" key="2">
    <source>
        <dbReference type="Proteomes" id="UP000297245"/>
    </source>
</evidence>
<gene>
    <name evidence="1" type="ORF">K435DRAFT_364404</name>
</gene>
<dbReference type="AlphaFoldDB" id="A0A4S8LCR1"/>
<proteinExistence type="predicted"/>
<sequence>MPHLHALILRTSTLSGFESSSNLSSNNLSQHGCIFFSVTRLQFFLSLSFGILDGLVSLRSSLTLHFPCRVGSTLIYSPLAGSTMATGYLAVHFCVAFNFFPPLPRDCAQYMHFFLVPHSVYKNVSMVINLCSVS</sequence>
<dbReference type="Proteomes" id="UP000297245">
    <property type="component" value="Unassembled WGS sequence"/>
</dbReference>